<dbReference type="InterPro" id="IPR001584">
    <property type="entry name" value="Integrase_cat-core"/>
</dbReference>
<dbReference type="PANTHER" id="PTHR35004:SF7">
    <property type="entry name" value="INTEGRASE PROTEIN"/>
    <property type="match status" value="1"/>
</dbReference>
<dbReference type="AlphaFoldDB" id="Q1Q5A1"/>
<proteinExistence type="inferred from homology"/>
<dbReference type="PANTHER" id="PTHR35004">
    <property type="entry name" value="TRANSPOSASE RV3428C-RELATED"/>
    <property type="match status" value="1"/>
</dbReference>
<sequence>MVHMQAVQIMKRLKEQGKSERSISRETGHHRSTVNKYVNGGEVGYQRKKSYARPKAEAVNPLIEQWYQEDMKGPKKQKRTAQKMYDDLVKYHGYTGSYSTVKVLYRKIKGKSREVFVPRESEPGEYIEFDFGYIKACYKGKEVELCLHCYQLIYSNDIFVYVSESERQEALFYSHKLAFEYFDGIAQKVRYDNLSQAVKRILWGKLREESDHFRTFRELYGFEAEFCERGKGWQKGDVEGLVGYVRRNCFSPVPTIRDLEECNRELSEWCKSLRAKRKVYGTGELVGERYEEERRCFRALPLKEIDVGIHAIAKANHYSLISVEGAFYSVPTRYAYHQVDIVITIKEVIASYKGEEIARHQRTDQKGRQIFDPLHYLSVYMEKPYTAINSKPIRQLPAIFRKFFECAYHKGYGTARECIKVLELLRSYSVEELGIAIEMAMSYEQYDVEGVKQVLIQLRHSSPRSERLDVSESSRLDVHVPHVALNRYNSLMQLGRECE</sequence>
<accession>Q1Q5A1</accession>
<dbReference type="Pfam" id="PF22483">
    <property type="entry name" value="Mu-transpos_C_2"/>
    <property type="match status" value="1"/>
</dbReference>
<organism evidence="3">
    <name type="scientific">Kuenenia stuttgartiensis</name>
    <dbReference type="NCBI Taxonomy" id="174633"/>
    <lineage>
        <taxon>Bacteria</taxon>
        <taxon>Pseudomonadati</taxon>
        <taxon>Planctomycetota</taxon>
        <taxon>Candidatus Brocadiia</taxon>
        <taxon>Candidatus Brocadiales</taxon>
        <taxon>Candidatus Brocadiaceae</taxon>
        <taxon>Candidatus Kuenenia</taxon>
    </lineage>
</organism>
<dbReference type="EMBL" id="CT573071">
    <property type="protein sequence ID" value="CAJ75181.1"/>
    <property type="molecule type" value="Genomic_DNA"/>
</dbReference>
<dbReference type="InterPro" id="IPR036397">
    <property type="entry name" value="RNaseH_sf"/>
</dbReference>
<evidence type="ECO:0000259" key="2">
    <source>
        <dbReference type="PROSITE" id="PS50994"/>
    </source>
</evidence>
<comment type="similarity">
    <text evidence="1">Belongs to the transposase IS21/IS408/IS1162 family.</text>
</comment>
<dbReference type="Gene3D" id="3.30.420.10">
    <property type="entry name" value="Ribonuclease H-like superfamily/Ribonuclease H"/>
    <property type="match status" value="1"/>
</dbReference>
<evidence type="ECO:0000256" key="1">
    <source>
        <dbReference type="ARBA" id="ARBA00009277"/>
    </source>
</evidence>
<feature type="domain" description="Integrase catalytic" evidence="2">
    <location>
        <begin position="119"/>
        <end position="294"/>
    </location>
</feature>
<dbReference type="NCBIfam" id="NF033546">
    <property type="entry name" value="transpos_IS21"/>
    <property type="match status" value="1"/>
</dbReference>
<protein>
    <submittedName>
        <fullName evidence="3">Similar to transposase istA</fullName>
    </submittedName>
</protein>
<dbReference type="GO" id="GO:0003676">
    <property type="term" value="F:nucleic acid binding"/>
    <property type="evidence" value="ECO:0007669"/>
    <property type="project" value="InterPro"/>
</dbReference>
<reference evidence="3" key="1">
    <citation type="journal article" date="2006" name="Nature">
        <title>Deciphering the evolution and metabolism of an anammox bacterium from a community genome.</title>
        <authorList>
            <person name="Strous M."/>
            <person name="Pelletier E."/>
            <person name="Mangenot S."/>
            <person name="Rattei T."/>
            <person name="Lehner A."/>
            <person name="Taylor M.W."/>
            <person name="Horn M."/>
            <person name="Daims H."/>
            <person name="Bartol-Mavel D."/>
            <person name="Wincker P."/>
            <person name="Barbe V."/>
            <person name="Fonknechten N."/>
            <person name="Vallenet D."/>
            <person name="Segurens B."/>
            <person name="Schenowitz-Truong C."/>
            <person name="Medigue C."/>
            <person name="Collingro A."/>
            <person name="Snel B."/>
            <person name="Dutilh B.E."/>
            <person name="OpDenCamp H.J.M."/>
            <person name="vanDerDrift C."/>
            <person name="Cirpus I."/>
            <person name="vanDePas-Schoonen K.T."/>
            <person name="Harhangi H.R."/>
            <person name="vanNiftrik L."/>
            <person name="Schmid M."/>
            <person name="Keltjens J."/>
            <person name="vanDeVossenberg J."/>
            <person name="Kartal B."/>
            <person name="Meier H."/>
            <person name="Frishman D."/>
            <person name="Huynen M.A."/>
            <person name="Mewes H."/>
            <person name="Weissenbach J."/>
            <person name="Jetten M.S.M."/>
            <person name="Wagner M."/>
            <person name="LePaslier D."/>
        </authorList>
    </citation>
    <scope>NUCLEOTIDE SEQUENCE</scope>
</reference>
<dbReference type="GO" id="GO:0015074">
    <property type="term" value="P:DNA integration"/>
    <property type="evidence" value="ECO:0007669"/>
    <property type="project" value="InterPro"/>
</dbReference>
<name>Q1Q5A1_KUEST</name>
<dbReference type="InterPro" id="IPR012337">
    <property type="entry name" value="RNaseH-like_sf"/>
</dbReference>
<dbReference type="InterPro" id="IPR054353">
    <property type="entry name" value="IstA-like_C"/>
</dbReference>
<reference evidence="3" key="2">
    <citation type="submission" date="2006-01" db="EMBL/GenBank/DDBJ databases">
        <authorList>
            <person name="Genoscope"/>
        </authorList>
    </citation>
    <scope>NUCLEOTIDE SEQUENCE</scope>
</reference>
<dbReference type="PROSITE" id="PS50994">
    <property type="entry name" value="INTEGRASE"/>
    <property type="match status" value="1"/>
</dbReference>
<gene>
    <name evidence="3" type="primary">istA</name>
    <name evidence="3" type="ORF">kuste4419</name>
</gene>
<evidence type="ECO:0000313" key="3">
    <source>
        <dbReference type="EMBL" id="CAJ75181.1"/>
    </source>
</evidence>
<dbReference type="SUPFAM" id="SSF53098">
    <property type="entry name" value="Ribonuclease H-like"/>
    <property type="match status" value="1"/>
</dbReference>